<proteinExistence type="predicted"/>
<protein>
    <submittedName>
        <fullName evidence="1">Uncharacterized protein</fullName>
    </submittedName>
</protein>
<dbReference type="AlphaFoldDB" id="A0A381Z4F4"/>
<dbReference type="EMBL" id="UINC01019875">
    <property type="protein sequence ID" value="SVA84014.1"/>
    <property type="molecule type" value="Genomic_DNA"/>
</dbReference>
<gene>
    <name evidence="1" type="ORF">METZ01_LOCUS136868</name>
</gene>
<evidence type="ECO:0000313" key="1">
    <source>
        <dbReference type="EMBL" id="SVA84014.1"/>
    </source>
</evidence>
<reference evidence="1" key="1">
    <citation type="submission" date="2018-05" db="EMBL/GenBank/DDBJ databases">
        <authorList>
            <person name="Lanie J.A."/>
            <person name="Ng W.-L."/>
            <person name="Kazmierczak K.M."/>
            <person name="Andrzejewski T.M."/>
            <person name="Davidsen T.M."/>
            <person name="Wayne K.J."/>
            <person name="Tettelin H."/>
            <person name="Glass J.I."/>
            <person name="Rusch D."/>
            <person name="Podicherti R."/>
            <person name="Tsui H.-C.T."/>
            <person name="Winkler M.E."/>
        </authorList>
    </citation>
    <scope>NUCLEOTIDE SEQUENCE</scope>
</reference>
<accession>A0A381Z4F4</accession>
<sequence>MLADPDTEIAISFFSVLEDRYAFTDD</sequence>
<name>A0A381Z4F4_9ZZZZ</name>
<organism evidence="1">
    <name type="scientific">marine metagenome</name>
    <dbReference type="NCBI Taxonomy" id="408172"/>
    <lineage>
        <taxon>unclassified sequences</taxon>
        <taxon>metagenomes</taxon>
        <taxon>ecological metagenomes</taxon>
    </lineage>
</organism>